<dbReference type="EMBL" id="LAZR01013090">
    <property type="protein sequence ID" value="KKM23610.1"/>
    <property type="molecule type" value="Genomic_DNA"/>
</dbReference>
<protein>
    <submittedName>
        <fullName evidence="1">Uncharacterized protein</fullName>
    </submittedName>
</protein>
<organism evidence="1">
    <name type="scientific">marine sediment metagenome</name>
    <dbReference type="NCBI Taxonomy" id="412755"/>
    <lineage>
        <taxon>unclassified sequences</taxon>
        <taxon>metagenomes</taxon>
        <taxon>ecological metagenomes</taxon>
    </lineage>
</organism>
<gene>
    <name evidence="1" type="ORF">LCGC14_1613490</name>
</gene>
<name>A0A0F9L7R4_9ZZZZ</name>
<accession>A0A0F9L7R4</accession>
<sequence>TQGMPMMADLFGGQKASLPTTPSVSQYVSIANRPVRAPLWLLAGFPDVLAWLNEKQKTFLGPSVDEDEAATAIGELYGFDMDSSPDISEHEMENPDGSLRACYYCNLVRNYVQQTGRSLEVAVEDGSESDIYLGNDFLQMTGEESTFTLIAAVTAKYYMELKTHYASSFPDETSLLAMSGILDANVYILGTGQIQPIQIVELAKAAQGQEDRLLEFMIRFEALLLSVDTPELPPDEILDACRDQAEAIQKSIRSAMTTYRGEPKIANDARTFMTSAQFSQLRNAAGVRTSSLFSRLKKMIFG</sequence>
<evidence type="ECO:0000313" key="1">
    <source>
        <dbReference type="EMBL" id="KKM23610.1"/>
    </source>
</evidence>
<proteinExistence type="predicted"/>
<dbReference type="AlphaFoldDB" id="A0A0F9L7R4"/>
<reference evidence="1" key="1">
    <citation type="journal article" date="2015" name="Nature">
        <title>Complex archaea that bridge the gap between prokaryotes and eukaryotes.</title>
        <authorList>
            <person name="Spang A."/>
            <person name="Saw J.H."/>
            <person name="Jorgensen S.L."/>
            <person name="Zaremba-Niedzwiedzka K."/>
            <person name="Martijn J."/>
            <person name="Lind A.E."/>
            <person name="van Eijk R."/>
            <person name="Schleper C."/>
            <person name="Guy L."/>
            <person name="Ettema T.J."/>
        </authorList>
    </citation>
    <scope>NUCLEOTIDE SEQUENCE</scope>
</reference>
<feature type="non-terminal residue" evidence="1">
    <location>
        <position position="1"/>
    </location>
</feature>
<comment type="caution">
    <text evidence="1">The sequence shown here is derived from an EMBL/GenBank/DDBJ whole genome shotgun (WGS) entry which is preliminary data.</text>
</comment>